<evidence type="ECO:0000256" key="3">
    <source>
        <dbReference type="ARBA" id="ARBA00023163"/>
    </source>
</evidence>
<dbReference type="PANTHER" id="PTHR42756">
    <property type="entry name" value="TRANSCRIPTIONAL REGULATOR, MARR"/>
    <property type="match status" value="1"/>
</dbReference>
<evidence type="ECO:0000259" key="4">
    <source>
        <dbReference type="PROSITE" id="PS50995"/>
    </source>
</evidence>
<dbReference type="EMBL" id="JARUJP010000016">
    <property type="protein sequence ID" value="MDW8802188.1"/>
    <property type="molecule type" value="Genomic_DNA"/>
</dbReference>
<dbReference type="InterPro" id="IPR036388">
    <property type="entry name" value="WH-like_DNA-bd_sf"/>
</dbReference>
<dbReference type="SMART" id="SM00347">
    <property type="entry name" value="HTH_MARR"/>
    <property type="match status" value="1"/>
</dbReference>
<dbReference type="Proteomes" id="UP001281656">
    <property type="component" value="Unassembled WGS sequence"/>
</dbReference>
<dbReference type="PROSITE" id="PS50995">
    <property type="entry name" value="HTH_MARR_2"/>
    <property type="match status" value="1"/>
</dbReference>
<organism evidence="5 6">
    <name type="scientific">Clostridium tanneri</name>
    <dbReference type="NCBI Taxonomy" id="3037988"/>
    <lineage>
        <taxon>Bacteria</taxon>
        <taxon>Bacillati</taxon>
        <taxon>Bacillota</taxon>
        <taxon>Clostridia</taxon>
        <taxon>Eubacteriales</taxon>
        <taxon>Clostridiaceae</taxon>
        <taxon>Clostridium</taxon>
    </lineage>
</organism>
<gene>
    <name evidence="5" type="ORF">P8V03_13615</name>
</gene>
<dbReference type="RefSeq" id="WP_261669850.1">
    <property type="nucleotide sequence ID" value="NZ_JARUJP010000016.1"/>
</dbReference>
<dbReference type="PRINTS" id="PR00598">
    <property type="entry name" value="HTHMARR"/>
</dbReference>
<dbReference type="Gene3D" id="1.10.10.10">
    <property type="entry name" value="Winged helix-like DNA-binding domain superfamily/Winged helix DNA-binding domain"/>
    <property type="match status" value="1"/>
</dbReference>
<dbReference type="PANTHER" id="PTHR42756:SF1">
    <property type="entry name" value="TRANSCRIPTIONAL REPRESSOR OF EMRAB OPERON"/>
    <property type="match status" value="1"/>
</dbReference>
<dbReference type="PROSITE" id="PS01117">
    <property type="entry name" value="HTH_MARR_1"/>
    <property type="match status" value="1"/>
</dbReference>
<dbReference type="InterPro" id="IPR036390">
    <property type="entry name" value="WH_DNA-bd_sf"/>
</dbReference>
<keyword evidence="3" id="KW-0804">Transcription</keyword>
<name>A0ABU4JVN0_9CLOT</name>
<comment type="caution">
    <text evidence="5">The sequence shown here is derived from an EMBL/GenBank/DDBJ whole genome shotgun (WGS) entry which is preliminary data.</text>
</comment>
<accession>A0ABU4JVN0</accession>
<dbReference type="SUPFAM" id="SSF46785">
    <property type="entry name" value="Winged helix' DNA-binding domain"/>
    <property type="match status" value="1"/>
</dbReference>
<reference evidence="5 6" key="1">
    <citation type="submission" date="2023-04" db="EMBL/GenBank/DDBJ databases">
        <title>Clostridium tannerae sp. nov., isolated from the fecal material of an alpaca.</title>
        <authorList>
            <person name="Miller S."/>
            <person name="Hendry M."/>
            <person name="King J."/>
            <person name="Sankaranarayanan K."/>
            <person name="Lawson P.A."/>
        </authorList>
    </citation>
    <scope>NUCLEOTIDE SEQUENCE [LARGE SCALE GENOMIC DNA]</scope>
    <source>
        <strain evidence="5 6">A1-XYC3</strain>
    </source>
</reference>
<protein>
    <submittedName>
        <fullName evidence="5">MarR family transcriptional regulator</fullName>
    </submittedName>
</protein>
<sequence length="146" mass="16632">MNTKESHYLRELIRILVRNLGILEKSEATCCGTTVAQCHAIVEIGRAAEISLNELAELLSLDKSTMSRTINNLVQSDLVVRELHPEDRRYVTIKLTEEGLKVFKSIESSMEQYYKSIFSSIPEEKREQVLESLQLLIDAAKEDKCC</sequence>
<keyword evidence="6" id="KW-1185">Reference proteome</keyword>
<evidence type="ECO:0000313" key="5">
    <source>
        <dbReference type="EMBL" id="MDW8802188.1"/>
    </source>
</evidence>
<evidence type="ECO:0000256" key="2">
    <source>
        <dbReference type="ARBA" id="ARBA00023125"/>
    </source>
</evidence>
<keyword evidence="2" id="KW-0238">DNA-binding</keyword>
<proteinExistence type="predicted"/>
<keyword evidence="1" id="KW-0805">Transcription regulation</keyword>
<evidence type="ECO:0000256" key="1">
    <source>
        <dbReference type="ARBA" id="ARBA00023015"/>
    </source>
</evidence>
<evidence type="ECO:0000313" key="6">
    <source>
        <dbReference type="Proteomes" id="UP001281656"/>
    </source>
</evidence>
<dbReference type="InterPro" id="IPR000835">
    <property type="entry name" value="HTH_MarR-typ"/>
</dbReference>
<dbReference type="Pfam" id="PF12802">
    <property type="entry name" value="MarR_2"/>
    <property type="match status" value="1"/>
</dbReference>
<dbReference type="InterPro" id="IPR023187">
    <property type="entry name" value="Tscrpt_reg_MarR-type_CS"/>
</dbReference>
<feature type="domain" description="HTH marR-type" evidence="4">
    <location>
        <begin position="6"/>
        <end position="138"/>
    </location>
</feature>